<protein>
    <submittedName>
        <fullName evidence="1">Uncharacterized protein</fullName>
    </submittedName>
</protein>
<proteinExistence type="predicted"/>
<reference evidence="1" key="1">
    <citation type="submission" date="2022-02" db="EMBL/GenBank/DDBJ databases">
        <title>Paenibacillus sp. MBLB1832 Whole Genome Shotgun Sequencing.</title>
        <authorList>
            <person name="Hwang C.Y."/>
            <person name="Cho E.-S."/>
            <person name="Seo M.-J."/>
        </authorList>
    </citation>
    <scope>NUCLEOTIDE SEQUENCE</scope>
    <source>
        <strain evidence="1">MBLB1832</strain>
    </source>
</reference>
<sequence length="107" mass="12538">MSITPKKKVRMRVKKKVEITLRDRNATTKVYVEIQGSSKPREVMLEALNRLVNGMIYADEACTELIENDFIELRAKTSNHRSDREDFTFLIDRDFVENYVVSAKIIR</sequence>
<dbReference type="EMBL" id="CP130319">
    <property type="protein sequence ID" value="WNR44970.1"/>
    <property type="molecule type" value="Genomic_DNA"/>
</dbReference>
<organism evidence="1 2">
    <name type="scientific">Paenibacillus roseopurpureus</name>
    <dbReference type="NCBI Taxonomy" id="2918901"/>
    <lineage>
        <taxon>Bacteria</taxon>
        <taxon>Bacillati</taxon>
        <taxon>Bacillota</taxon>
        <taxon>Bacilli</taxon>
        <taxon>Bacillales</taxon>
        <taxon>Paenibacillaceae</taxon>
        <taxon>Paenibacillus</taxon>
    </lineage>
</organism>
<evidence type="ECO:0000313" key="2">
    <source>
        <dbReference type="Proteomes" id="UP001304650"/>
    </source>
</evidence>
<name>A0AA96LNF4_9BACL</name>
<dbReference type="AlphaFoldDB" id="A0AA96LNF4"/>
<dbReference type="RefSeq" id="WP_314801227.1">
    <property type="nucleotide sequence ID" value="NZ_CP130319.1"/>
</dbReference>
<gene>
    <name evidence="1" type="ORF">MJB10_02115</name>
</gene>
<dbReference type="KEGG" id="proo:MJB10_02115"/>
<keyword evidence="2" id="KW-1185">Reference proteome</keyword>
<evidence type="ECO:0000313" key="1">
    <source>
        <dbReference type="EMBL" id="WNR44970.1"/>
    </source>
</evidence>
<dbReference type="Proteomes" id="UP001304650">
    <property type="component" value="Chromosome"/>
</dbReference>
<accession>A0AA96LNF4</accession>